<dbReference type="Pfam" id="PF05686">
    <property type="entry name" value="Glyco_transf_90"/>
    <property type="match status" value="1"/>
</dbReference>
<dbReference type="InterPro" id="IPR051091">
    <property type="entry name" value="O-Glucosyltr/Glycosyltrsf_90"/>
</dbReference>
<name>A0AAJ8KXP3_9TREE</name>
<protein>
    <recommendedName>
        <fullName evidence="2">Glycosyl transferase CAP10 domain-containing protein</fullName>
    </recommendedName>
</protein>
<reference evidence="3" key="1">
    <citation type="submission" date="2013-07" db="EMBL/GenBank/DDBJ databases">
        <authorList>
            <consortium name="The Broad Institute Genome Sequencing Platform"/>
            <person name="Cuomo C."/>
            <person name="Litvintseva A."/>
            <person name="Chen Y."/>
            <person name="Heitman J."/>
            <person name="Sun S."/>
            <person name="Springer D."/>
            <person name="Dromer F."/>
            <person name="Young S.K."/>
            <person name="Zeng Q."/>
            <person name="Gargeya S."/>
            <person name="Fitzgerald M."/>
            <person name="Abouelleil A."/>
            <person name="Alvarado L."/>
            <person name="Berlin A.M."/>
            <person name="Chapman S.B."/>
            <person name="Dewar J."/>
            <person name="Goldberg J."/>
            <person name="Griggs A."/>
            <person name="Gujja S."/>
            <person name="Hansen M."/>
            <person name="Howarth C."/>
            <person name="Imamovic A."/>
            <person name="Larimer J."/>
            <person name="McCowan C."/>
            <person name="Murphy C."/>
            <person name="Pearson M."/>
            <person name="Priest M."/>
            <person name="Roberts A."/>
            <person name="Saif S."/>
            <person name="Shea T."/>
            <person name="Sykes S."/>
            <person name="Wortman J."/>
            <person name="Nusbaum C."/>
            <person name="Birren B."/>
        </authorList>
    </citation>
    <scope>NUCLEOTIDE SEQUENCE</scope>
    <source>
        <strain evidence="3">CBS 10117</strain>
    </source>
</reference>
<dbReference type="AlphaFoldDB" id="A0AAJ8KXP3"/>
<organism evidence="3 4">
    <name type="scientific">Kwoniella dejecticola CBS 10117</name>
    <dbReference type="NCBI Taxonomy" id="1296121"/>
    <lineage>
        <taxon>Eukaryota</taxon>
        <taxon>Fungi</taxon>
        <taxon>Dikarya</taxon>
        <taxon>Basidiomycota</taxon>
        <taxon>Agaricomycotina</taxon>
        <taxon>Tremellomycetes</taxon>
        <taxon>Tremellales</taxon>
        <taxon>Cryptococcaceae</taxon>
        <taxon>Kwoniella</taxon>
    </lineage>
</organism>
<dbReference type="SMART" id="SM00672">
    <property type="entry name" value="CAP10"/>
    <property type="match status" value="1"/>
</dbReference>
<feature type="compositionally biased region" description="Acidic residues" evidence="1">
    <location>
        <begin position="74"/>
        <end position="84"/>
    </location>
</feature>
<dbReference type="Proteomes" id="UP000078595">
    <property type="component" value="Chromosome 10"/>
</dbReference>
<sequence length="737" mass="85068">MSLRPHTYSTPAITPPTSSRPFPHRAISPNLADNKHHVQLSSYRRDKDRAAAGRRLANNRSVWARPPQRKRSEDELEDGDGDGDIDSKAKRSRRWTLQGSIMAMRSVSSSSSRKWVLYGLGLYLLYLTCLRHLFPHTSPDRTVHSLPLFDTVNSSRSISIKRSSTRFALPRAPLPPALLARRSLEHKVGEDGLLKVNPKSTVNPIHQLIRDARDEWDKKVNTQSKTLLEATKEYTRRYGRKPPEGFDKWWDYVVENNIPLPDEYDQIHRDLLPFRALSPKDLNNRIKQASKLSDTYTLRVKKGSIRTNVFYSADIHGADERLEQQTELLRPIARFLPDLQAVWSVHDTPRTIIGWDYRRELAEHVEDEEWFDEEEEIDLTLSGWSAACPPRSRIKMSNQQFSNASWIPDTSLVNKKFVSSHSKTMDICCHPDVINLHGALAGKLPKVDHLTPIFTLSKTALHADILGVPVEQWTERNSVDIPFEDKVINRLLWRGSNTGTEHDKGTPWRTSHRTRLISLTNHADAGNLDENEQVKIDFIPPPKAMKSKMQLEKFVKKYDLGSWNQRSMDLAFTGSPLQCNVDDGTCDDLIEEFSWADQMTHEDEANYKFIMDVDGNAWSARFKRLLNTGSLIFKATIMPEWWTDRTQPWVHYVPIQIDYSDLYDIMAFFQGLPSKPGESALARDIANAGKNWSATHWRKEDMIAYMFRLYLEWGRLVADKRSDMDFEYDEKMERSRE</sequence>
<evidence type="ECO:0000259" key="2">
    <source>
        <dbReference type="SMART" id="SM00672"/>
    </source>
</evidence>
<evidence type="ECO:0000256" key="1">
    <source>
        <dbReference type="SAM" id="MobiDB-lite"/>
    </source>
</evidence>
<dbReference type="RefSeq" id="XP_065825829.1">
    <property type="nucleotide sequence ID" value="XM_065969757.1"/>
</dbReference>
<dbReference type="PANTHER" id="PTHR12203:SF118">
    <property type="entry name" value="BETA-1,2-XYLOSYLTRANSFERASE 1"/>
    <property type="match status" value="1"/>
</dbReference>
<keyword evidence="4" id="KW-1185">Reference proteome</keyword>
<reference evidence="3" key="2">
    <citation type="submission" date="2024-02" db="EMBL/GenBank/DDBJ databases">
        <title>Comparative genomics of Cryptococcus and Kwoniella reveals pathogenesis evolution and contrasting modes of karyotype evolution via chromosome fusion or intercentromeric recombination.</title>
        <authorList>
            <person name="Coelho M.A."/>
            <person name="David-Palma M."/>
            <person name="Shea T."/>
            <person name="Bowers K."/>
            <person name="McGinley-Smith S."/>
            <person name="Mohammad A.W."/>
            <person name="Gnirke A."/>
            <person name="Yurkov A.M."/>
            <person name="Nowrousian M."/>
            <person name="Sun S."/>
            <person name="Cuomo C.A."/>
            <person name="Heitman J."/>
        </authorList>
    </citation>
    <scope>NUCLEOTIDE SEQUENCE</scope>
    <source>
        <strain evidence="3">CBS 10117</strain>
    </source>
</reference>
<evidence type="ECO:0000313" key="4">
    <source>
        <dbReference type="Proteomes" id="UP000078595"/>
    </source>
</evidence>
<proteinExistence type="predicted"/>
<dbReference type="GeneID" id="28971793"/>
<dbReference type="InterPro" id="IPR006598">
    <property type="entry name" value="CAP10"/>
</dbReference>
<dbReference type="PANTHER" id="PTHR12203">
    <property type="entry name" value="KDEL LYS-ASP-GLU-LEU CONTAINING - RELATED"/>
    <property type="match status" value="1"/>
</dbReference>
<evidence type="ECO:0000313" key="3">
    <source>
        <dbReference type="EMBL" id="WWC65485.1"/>
    </source>
</evidence>
<feature type="region of interest" description="Disordered" evidence="1">
    <location>
        <begin position="1"/>
        <end position="91"/>
    </location>
</feature>
<dbReference type="KEGG" id="kdj:28971793"/>
<gene>
    <name evidence="3" type="ORF">I303_108103</name>
</gene>
<accession>A0AAJ8KXP3</accession>
<dbReference type="EMBL" id="CP144539">
    <property type="protein sequence ID" value="WWC65485.1"/>
    <property type="molecule type" value="Genomic_DNA"/>
</dbReference>
<feature type="compositionally biased region" description="Polar residues" evidence="1">
    <location>
        <begin position="7"/>
        <end position="20"/>
    </location>
</feature>
<feature type="domain" description="Glycosyl transferase CAP10" evidence="2">
    <location>
        <begin position="429"/>
        <end position="720"/>
    </location>
</feature>